<dbReference type="Gene3D" id="3.30.710.10">
    <property type="entry name" value="Potassium Channel Kv1.1, Chain A"/>
    <property type="match status" value="1"/>
</dbReference>
<keyword evidence="2" id="KW-1185">Reference proteome</keyword>
<evidence type="ECO:0000313" key="1">
    <source>
        <dbReference type="EMBL" id="KAF8789860.1"/>
    </source>
</evidence>
<dbReference type="SUPFAM" id="SSF54695">
    <property type="entry name" value="POZ domain"/>
    <property type="match status" value="1"/>
</dbReference>
<organism evidence="1 2">
    <name type="scientific">Argiope bruennichi</name>
    <name type="common">Wasp spider</name>
    <name type="synonym">Aranea bruennichi</name>
    <dbReference type="NCBI Taxonomy" id="94029"/>
    <lineage>
        <taxon>Eukaryota</taxon>
        <taxon>Metazoa</taxon>
        <taxon>Ecdysozoa</taxon>
        <taxon>Arthropoda</taxon>
        <taxon>Chelicerata</taxon>
        <taxon>Arachnida</taxon>
        <taxon>Araneae</taxon>
        <taxon>Araneomorphae</taxon>
        <taxon>Entelegynae</taxon>
        <taxon>Araneoidea</taxon>
        <taxon>Araneidae</taxon>
        <taxon>Argiope</taxon>
    </lineage>
</organism>
<reference evidence="1" key="2">
    <citation type="submission" date="2020-06" db="EMBL/GenBank/DDBJ databases">
        <authorList>
            <person name="Sheffer M."/>
        </authorList>
    </citation>
    <scope>NUCLEOTIDE SEQUENCE</scope>
</reference>
<evidence type="ECO:0008006" key="3">
    <source>
        <dbReference type="Google" id="ProtNLM"/>
    </source>
</evidence>
<dbReference type="EMBL" id="JABXBU010000012">
    <property type="protein sequence ID" value="KAF8789860.1"/>
    <property type="molecule type" value="Genomic_DNA"/>
</dbReference>
<gene>
    <name evidence="1" type="ORF">HNY73_007769</name>
</gene>
<name>A0A8T0FKH2_ARGBR</name>
<dbReference type="Proteomes" id="UP000807504">
    <property type="component" value="Unassembled WGS sequence"/>
</dbReference>
<sequence>MEFIDFEAESCVINTVLEIRIEDFRTASELVGEEDRDPHPLVESIYAAVYPNGIDEETEGWLVVLPDVDVKAGRIPVNDVLSWIVSVIDVEGNPTLPRSFEGHYGDFQHEKYLERSFILDRADELLADGALTLHCDIYFAWNGDKDKARIENGSETENSNDAYTIYDFTHQILTLPQFHELRKSFGVHGIAPSFSWPSSRSEPNSKDILEHVWTIDTHPDRFLLFLDEKRENVGSRLMKASPFITRCASTPLKKEKRIELCNVDSETFVKILFFIEKGMLPPSKFDELVHVYKISHLCGMKELQEKCSEQLVKSLEFPTDFEELERIAYLYSDEHLSTLLDISCEEDVYPLLFGRRLDVDGRLDSKCYI</sequence>
<dbReference type="SUPFAM" id="SSF49599">
    <property type="entry name" value="TRAF domain-like"/>
    <property type="match status" value="1"/>
</dbReference>
<protein>
    <recommendedName>
        <fullName evidence="3">BTB domain-containing protein</fullName>
    </recommendedName>
</protein>
<accession>A0A8T0FKH2</accession>
<evidence type="ECO:0000313" key="2">
    <source>
        <dbReference type="Proteomes" id="UP000807504"/>
    </source>
</evidence>
<reference evidence="1" key="1">
    <citation type="journal article" date="2020" name="bioRxiv">
        <title>Chromosome-level reference genome of the European wasp spider Argiope bruennichi: a resource for studies on range expansion and evolutionary adaptation.</title>
        <authorList>
            <person name="Sheffer M.M."/>
            <person name="Hoppe A."/>
            <person name="Krehenwinkel H."/>
            <person name="Uhl G."/>
            <person name="Kuss A.W."/>
            <person name="Jensen L."/>
            <person name="Jensen C."/>
            <person name="Gillespie R.G."/>
            <person name="Hoff K.J."/>
            <person name="Prost S."/>
        </authorList>
    </citation>
    <scope>NUCLEOTIDE SEQUENCE</scope>
</reference>
<comment type="caution">
    <text evidence="1">The sequence shown here is derived from an EMBL/GenBank/DDBJ whole genome shotgun (WGS) entry which is preliminary data.</text>
</comment>
<dbReference type="AlphaFoldDB" id="A0A8T0FKH2"/>
<dbReference type="InterPro" id="IPR011333">
    <property type="entry name" value="SKP1/BTB/POZ_sf"/>
</dbReference>
<proteinExistence type="predicted"/>